<protein>
    <recommendedName>
        <fullName evidence="6">Aspartyl/glutamyl-tRNA(Asn/Gln) amidotransferase subunit C</fullName>
        <shortName evidence="6">Asp/Glu-ADT subunit C</shortName>
        <ecNumber evidence="6">6.3.5.-</ecNumber>
    </recommendedName>
</protein>
<dbReference type="GO" id="GO:0070681">
    <property type="term" value="P:glutaminyl-tRNAGln biosynthesis via transamidation"/>
    <property type="evidence" value="ECO:0007669"/>
    <property type="project" value="TreeGrafter"/>
</dbReference>
<evidence type="ECO:0000256" key="6">
    <source>
        <dbReference type="HAMAP-Rule" id="MF_00122"/>
    </source>
</evidence>
<accession>A0A839K3Q7</accession>
<dbReference type="EC" id="6.3.5.-" evidence="6"/>
<dbReference type="GO" id="GO:0006412">
    <property type="term" value="P:translation"/>
    <property type="evidence" value="ECO:0007669"/>
    <property type="project" value="UniProtKB-UniRule"/>
</dbReference>
<comment type="function">
    <text evidence="3 6">Allows the formation of correctly charged Asn-tRNA(Asn) or Gln-tRNA(Gln) through the transamidation of misacylated Asp-tRNA(Asn) or Glu-tRNA(Gln) in organisms which lack either or both of asparaginyl-tRNA or glutaminyl-tRNA synthetases. The reaction takes place in the presence of glutamine and ATP through an activated phospho-Asp-tRNA(Asn) or phospho-Glu-tRNA(Gln).</text>
</comment>
<dbReference type="GO" id="GO:0050567">
    <property type="term" value="F:glutaminyl-tRNA synthase (glutamine-hydrolyzing) activity"/>
    <property type="evidence" value="ECO:0007669"/>
    <property type="project" value="UniProtKB-UniRule"/>
</dbReference>
<keyword evidence="6" id="KW-0436">Ligase</keyword>
<evidence type="ECO:0000313" key="8">
    <source>
        <dbReference type="Proteomes" id="UP000574276"/>
    </source>
</evidence>
<sequence>MKINEETVQYAAALAKLTISDSEKQKVAEDLNRILDYIETMNELDTEGVEPMSHVLPVKNVFREDIVINQDDRDQLIKNAPKQKDGCFSVPKTVE</sequence>
<comment type="subunit">
    <text evidence="2 6">Heterotrimer of A, B and C subunits.</text>
</comment>
<dbReference type="PANTHER" id="PTHR15004">
    <property type="entry name" value="GLUTAMYL-TRNA(GLN) AMIDOTRANSFERASE SUBUNIT C, MITOCHONDRIAL"/>
    <property type="match status" value="1"/>
</dbReference>
<dbReference type="AlphaFoldDB" id="A0A839K3Q7"/>
<comment type="catalytic activity">
    <reaction evidence="5 6">
        <text>L-glutamyl-tRNA(Gln) + L-glutamine + ATP + H2O = L-glutaminyl-tRNA(Gln) + L-glutamate + ADP + phosphate + H(+)</text>
        <dbReference type="Rhea" id="RHEA:17521"/>
        <dbReference type="Rhea" id="RHEA-COMP:9681"/>
        <dbReference type="Rhea" id="RHEA-COMP:9684"/>
        <dbReference type="ChEBI" id="CHEBI:15377"/>
        <dbReference type="ChEBI" id="CHEBI:15378"/>
        <dbReference type="ChEBI" id="CHEBI:29985"/>
        <dbReference type="ChEBI" id="CHEBI:30616"/>
        <dbReference type="ChEBI" id="CHEBI:43474"/>
        <dbReference type="ChEBI" id="CHEBI:58359"/>
        <dbReference type="ChEBI" id="CHEBI:78520"/>
        <dbReference type="ChEBI" id="CHEBI:78521"/>
        <dbReference type="ChEBI" id="CHEBI:456216"/>
    </reaction>
</comment>
<comment type="catalytic activity">
    <reaction evidence="4 6">
        <text>L-aspartyl-tRNA(Asn) + L-glutamine + ATP + H2O = L-asparaginyl-tRNA(Asn) + L-glutamate + ADP + phosphate + 2 H(+)</text>
        <dbReference type="Rhea" id="RHEA:14513"/>
        <dbReference type="Rhea" id="RHEA-COMP:9674"/>
        <dbReference type="Rhea" id="RHEA-COMP:9677"/>
        <dbReference type="ChEBI" id="CHEBI:15377"/>
        <dbReference type="ChEBI" id="CHEBI:15378"/>
        <dbReference type="ChEBI" id="CHEBI:29985"/>
        <dbReference type="ChEBI" id="CHEBI:30616"/>
        <dbReference type="ChEBI" id="CHEBI:43474"/>
        <dbReference type="ChEBI" id="CHEBI:58359"/>
        <dbReference type="ChEBI" id="CHEBI:78515"/>
        <dbReference type="ChEBI" id="CHEBI:78516"/>
        <dbReference type="ChEBI" id="CHEBI:456216"/>
    </reaction>
</comment>
<keyword evidence="6" id="KW-0648">Protein biosynthesis</keyword>
<dbReference type="GO" id="GO:0016740">
    <property type="term" value="F:transferase activity"/>
    <property type="evidence" value="ECO:0007669"/>
    <property type="project" value="UniProtKB-KW"/>
</dbReference>
<evidence type="ECO:0000313" key="7">
    <source>
        <dbReference type="EMBL" id="MBB2183812.1"/>
    </source>
</evidence>
<comment type="caution">
    <text evidence="7">The sequence shown here is derived from an EMBL/GenBank/DDBJ whole genome shotgun (WGS) entry which is preliminary data.</text>
</comment>
<evidence type="ECO:0000256" key="5">
    <source>
        <dbReference type="ARBA" id="ARBA00047913"/>
    </source>
</evidence>
<proteinExistence type="inferred from homology"/>
<dbReference type="NCBIfam" id="TIGR00135">
    <property type="entry name" value="gatC"/>
    <property type="match status" value="1"/>
</dbReference>
<dbReference type="HAMAP" id="MF_00122">
    <property type="entry name" value="GatC"/>
    <property type="match status" value="1"/>
</dbReference>
<keyword evidence="8" id="KW-1185">Reference proteome</keyword>
<dbReference type="GO" id="GO:0006450">
    <property type="term" value="P:regulation of translational fidelity"/>
    <property type="evidence" value="ECO:0007669"/>
    <property type="project" value="InterPro"/>
</dbReference>
<dbReference type="InterPro" id="IPR003837">
    <property type="entry name" value="GatC"/>
</dbReference>
<comment type="similarity">
    <text evidence="1 6">Belongs to the GatC family.</text>
</comment>
<organism evidence="7 8">
    <name type="scientific">Variimorphobacter saccharofermentans</name>
    <dbReference type="NCBI Taxonomy" id="2755051"/>
    <lineage>
        <taxon>Bacteria</taxon>
        <taxon>Bacillati</taxon>
        <taxon>Bacillota</taxon>
        <taxon>Clostridia</taxon>
        <taxon>Lachnospirales</taxon>
        <taxon>Lachnospiraceae</taxon>
        <taxon>Variimorphobacter</taxon>
    </lineage>
</organism>
<dbReference type="EMBL" id="JACEGA010000001">
    <property type="protein sequence ID" value="MBB2183812.1"/>
    <property type="molecule type" value="Genomic_DNA"/>
</dbReference>
<dbReference type="RefSeq" id="WP_228353435.1">
    <property type="nucleotide sequence ID" value="NZ_JACEGA010000001.1"/>
</dbReference>
<evidence type="ECO:0000256" key="3">
    <source>
        <dbReference type="ARBA" id="ARBA00024799"/>
    </source>
</evidence>
<evidence type="ECO:0000256" key="1">
    <source>
        <dbReference type="ARBA" id="ARBA00010757"/>
    </source>
</evidence>
<gene>
    <name evidence="6 7" type="primary">gatC</name>
    <name evidence="7" type="ORF">H0486_13115</name>
</gene>
<name>A0A839K3Q7_9FIRM</name>
<dbReference type="InterPro" id="IPR036113">
    <property type="entry name" value="Asp/Glu-ADT_sf_sub_c"/>
</dbReference>
<evidence type="ECO:0000256" key="2">
    <source>
        <dbReference type="ARBA" id="ARBA00011123"/>
    </source>
</evidence>
<keyword evidence="6" id="KW-0547">Nucleotide-binding</keyword>
<dbReference type="GO" id="GO:0005524">
    <property type="term" value="F:ATP binding"/>
    <property type="evidence" value="ECO:0007669"/>
    <property type="project" value="UniProtKB-KW"/>
</dbReference>
<dbReference type="SUPFAM" id="SSF141000">
    <property type="entry name" value="Glu-tRNAGln amidotransferase C subunit"/>
    <property type="match status" value="1"/>
</dbReference>
<keyword evidence="7" id="KW-0808">Transferase</keyword>
<keyword evidence="6" id="KW-0067">ATP-binding</keyword>
<dbReference type="Pfam" id="PF02686">
    <property type="entry name" value="GatC"/>
    <property type="match status" value="1"/>
</dbReference>
<dbReference type="PANTHER" id="PTHR15004:SF0">
    <property type="entry name" value="GLUTAMYL-TRNA(GLN) AMIDOTRANSFERASE SUBUNIT C, MITOCHONDRIAL"/>
    <property type="match status" value="1"/>
</dbReference>
<reference evidence="7 8" key="1">
    <citation type="submission" date="2020-07" db="EMBL/GenBank/DDBJ databases">
        <title>Characterization and genome sequencing of isolate MD1, a novel member within the family Lachnospiraceae.</title>
        <authorList>
            <person name="Rettenmaier R."/>
            <person name="Di Bello L."/>
            <person name="Zinser C."/>
            <person name="Scheitz K."/>
            <person name="Liebl W."/>
            <person name="Zverlov V."/>
        </authorList>
    </citation>
    <scope>NUCLEOTIDE SEQUENCE [LARGE SCALE GENOMIC DNA]</scope>
    <source>
        <strain evidence="7 8">MD1</strain>
    </source>
</reference>
<evidence type="ECO:0000256" key="4">
    <source>
        <dbReference type="ARBA" id="ARBA00047380"/>
    </source>
</evidence>
<dbReference type="Gene3D" id="1.10.20.60">
    <property type="entry name" value="Glu-tRNAGln amidotransferase C subunit, N-terminal domain"/>
    <property type="match status" value="1"/>
</dbReference>
<dbReference type="Proteomes" id="UP000574276">
    <property type="component" value="Unassembled WGS sequence"/>
</dbReference>